<gene>
    <name evidence="1" type="ORF">PPRIM_AZ9-3.1.T0130291</name>
</gene>
<name>A0A8S1K155_PARPR</name>
<dbReference type="AlphaFoldDB" id="A0A8S1K155"/>
<comment type="caution">
    <text evidence="1">The sequence shown here is derived from an EMBL/GenBank/DDBJ whole genome shotgun (WGS) entry which is preliminary data.</text>
</comment>
<keyword evidence="2" id="KW-1185">Reference proteome</keyword>
<dbReference type="Proteomes" id="UP000688137">
    <property type="component" value="Unassembled WGS sequence"/>
</dbReference>
<accession>A0A8S1K155</accession>
<dbReference type="EMBL" id="CAJJDM010000010">
    <property type="protein sequence ID" value="CAD8049178.1"/>
    <property type="molecule type" value="Genomic_DNA"/>
</dbReference>
<protein>
    <submittedName>
        <fullName evidence="1">Uncharacterized protein</fullName>
    </submittedName>
</protein>
<sequence length="595" mass="70653">MNNNNIISIQLLQQLRLPIRNKDYNTSIQQFNSFLGQVEQYIRVFNQQNLDQIKTVFGMILEDLDFLQLKPIIQIWRINFTDLLQNIFNLSFAKTLCQYYVQLSECSQIFKTTLFNEISKQICQIFCILCWDKDISDEIRHSKCLRSFIRMLRVNCTDDLLSCLVIVTKNSKNSEYMTIKKSQDQLLQLYRNNINRELIQLIIANMCFNYDQRLLFWCQGILQMLKLTLDASSLTLLWKLLYDCPEVIDELLKYAEFFNHLYKQINTINEECALMIGIIRKICENNEQYKLQHIENIVNILSNFLQNILISSTKYDQQHPSIRQFMFKELFSFFGIVGNQYIQPQIIPHITSLIYQNSSDNRLLTVGIGMLTNLSTYPQILNIIQNDKLFYQIILQILEQFHDKQQLIEYTLKLMINTLTNQIISIQYAQPRFIMKLFFIWHVSPENISVNNLIIRVLRGLYIITNANAQILSQCINELQQRNNTFDFVELCSLTINTNLQQNKLENVVEIYMLISIIPDLKLNSLKFKNTIEQYVETMRTKGELKKALQAVSHLPMKILDYNSENIRYSYLIYCLNYINDYIFQNYMNLFYFIF</sequence>
<evidence type="ECO:0000313" key="1">
    <source>
        <dbReference type="EMBL" id="CAD8049178.1"/>
    </source>
</evidence>
<proteinExistence type="predicted"/>
<organism evidence="1 2">
    <name type="scientific">Paramecium primaurelia</name>
    <dbReference type="NCBI Taxonomy" id="5886"/>
    <lineage>
        <taxon>Eukaryota</taxon>
        <taxon>Sar</taxon>
        <taxon>Alveolata</taxon>
        <taxon>Ciliophora</taxon>
        <taxon>Intramacronucleata</taxon>
        <taxon>Oligohymenophorea</taxon>
        <taxon>Peniculida</taxon>
        <taxon>Parameciidae</taxon>
        <taxon>Paramecium</taxon>
    </lineage>
</organism>
<evidence type="ECO:0000313" key="2">
    <source>
        <dbReference type="Proteomes" id="UP000688137"/>
    </source>
</evidence>
<reference evidence="1" key="1">
    <citation type="submission" date="2021-01" db="EMBL/GenBank/DDBJ databases">
        <authorList>
            <consortium name="Genoscope - CEA"/>
            <person name="William W."/>
        </authorList>
    </citation>
    <scope>NUCLEOTIDE SEQUENCE</scope>
</reference>